<comment type="caution">
    <text evidence="2">The sequence shown here is derived from an EMBL/GenBank/DDBJ whole genome shotgun (WGS) entry which is preliminary data.</text>
</comment>
<feature type="region of interest" description="Disordered" evidence="1">
    <location>
        <begin position="1"/>
        <end position="33"/>
    </location>
</feature>
<dbReference type="Proteomes" id="UP001054945">
    <property type="component" value="Unassembled WGS sequence"/>
</dbReference>
<name>A0AAV4X134_CAEEX</name>
<dbReference type="EMBL" id="BPLR01017054">
    <property type="protein sequence ID" value="GIY88348.1"/>
    <property type="molecule type" value="Genomic_DNA"/>
</dbReference>
<evidence type="ECO:0000313" key="2">
    <source>
        <dbReference type="EMBL" id="GIY88348.1"/>
    </source>
</evidence>
<evidence type="ECO:0000313" key="3">
    <source>
        <dbReference type="Proteomes" id="UP001054945"/>
    </source>
</evidence>
<accession>A0AAV4X134</accession>
<sequence length="116" mass="13068">MRRYCTVSPYETENANSEGRISSTPSPGGKMELPKTIRREDALLRSKATLFLTAGPGNRVRMEEGEEGRRGSPRRLNIALLTGYCCCCPFLFGTAPHRETKRYGSWNKFEALTPCY</sequence>
<organism evidence="2 3">
    <name type="scientific">Caerostris extrusa</name>
    <name type="common">Bark spider</name>
    <name type="synonym">Caerostris bankana</name>
    <dbReference type="NCBI Taxonomy" id="172846"/>
    <lineage>
        <taxon>Eukaryota</taxon>
        <taxon>Metazoa</taxon>
        <taxon>Ecdysozoa</taxon>
        <taxon>Arthropoda</taxon>
        <taxon>Chelicerata</taxon>
        <taxon>Arachnida</taxon>
        <taxon>Araneae</taxon>
        <taxon>Araneomorphae</taxon>
        <taxon>Entelegynae</taxon>
        <taxon>Araneoidea</taxon>
        <taxon>Araneidae</taxon>
        <taxon>Caerostris</taxon>
    </lineage>
</organism>
<gene>
    <name evidence="2" type="ORF">CEXT_317841</name>
</gene>
<feature type="compositionally biased region" description="Polar residues" evidence="1">
    <location>
        <begin position="9"/>
        <end position="26"/>
    </location>
</feature>
<protein>
    <submittedName>
        <fullName evidence="2">Uncharacterized protein</fullName>
    </submittedName>
</protein>
<proteinExistence type="predicted"/>
<evidence type="ECO:0000256" key="1">
    <source>
        <dbReference type="SAM" id="MobiDB-lite"/>
    </source>
</evidence>
<keyword evidence="3" id="KW-1185">Reference proteome</keyword>
<reference evidence="2 3" key="1">
    <citation type="submission" date="2021-06" db="EMBL/GenBank/DDBJ databases">
        <title>Caerostris extrusa draft genome.</title>
        <authorList>
            <person name="Kono N."/>
            <person name="Arakawa K."/>
        </authorList>
    </citation>
    <scope>NUCLEOTIDE SEQUENCE [LARGE SCALE GENOMIC DNA]</scope>
</reference>
<dbReference type="AlphaFoldDB" id="A0AAV4X134"/>